<dbReference type="Gene3D" id="2.80.10.50">
    <property type="match status" value="1"/>
</dbReference>
<evidence type="ECO:0000313" key="3">
    <source>
        <dbReference type="Ensembl" id="ENSGMOP00000053641.1"/>
    </source>
</evidence>
<accession>A0A8C5BXU3</accession>
<dbReference type="InterPro" id="IPR002209">
    <property type="entry name" value="Fibroblast_GF_fam"/>
</dbReference>
<reference evidence="3" key="2">
    <citation type="submission" date="2025-09" db="UniProtKB">
        <authorList>
            <consortium name="Ensembl"/>
        </authorList>
    </citation>
    <scope>IDENTIFICATION</scope>
</reference>
<organism evidence="3 4">
    <name type="scientific">Gadus morhua</name>
    <name type="common">Atlantic cod</name>
    <dbReference type="NCBI Taxonomy" id="8049"/>
    <lineage>
        <taxon>Eukaryota</taxon>
        <taxon>Metazoa</taxon>
        <taxon>Chordata</taxon>
        <taxon>Craniata</taxon>
        <taxon>Vertebrata</taxon>
        <taxon>Euteleostomi</taxon>
        <taxon>Actinopterygii</taxon>
        <taxon>Neopterygii</taxon>
        <taxon>Teleostei</taxon>
        <taxon>Neoteleostei</taxon>
        <taxon>Acanthomorphata</taxon>
        <taxon>Zeiogadaria</taxon>
        <taxon>Gadariae</taxon>
        <taxon>Gadiformes</taxon>
        <taxon>Gadoidei</taxon>
        <taxon>Gadidae</taxon>
        <taxon>Gadus</taxon>
    </lineage>
</organism>
<comment type="similarity">
    <text evidence="1 2">Belongs to the heparin-binding growth factors family.</text>
</comment>
<dbReference type="CDD" id="cd23305">
    <property type="entry name" value="beta-trefoil_FGF3-like"/>
    <property type="match status" value="1"/>
</dbReference>
<evidence type="ECO:0000256" key="2">
    <source>
        <dbReference type="RuleBase" id="RU049442"/>
    </source>
</evidence>
<dbReference type="InterPro" id="IPR008996">
    <property type="entry name" value="IL1/FGF"/>
</dbReference>
<dbReference type="AlphaFoldDB" id="A0A8C5BXU3"/>
<dbReference type="OMA" id="FSNECLF"/>
<dbReference type="Ensembl" id="ENSGMOT00000043518.1">
    <property type="protein sequence ID" value="ENSGMOP00000053641.1"/>
    <property type="gene ID" value="ENSGMOG00000036933.1"/>
</dbReference>
<dbReference type="SUPFAM" id="SSF50353">
    <property type="entry name" value="Cytokine"/>
    <property type="match status" value="1"/>
</dbReference>
<dbReference type="PANTHER" id="PTHR11486">
    <property type="entry name" value="FIBROBLAST GROWTH FACTOR"/>
    <property type="match status" value="1"/>
</dbReference>
<keyword evidence="4" id="KW-1185">Reference proteome</keyword>
<proteinExistence type="inferred from homology"/>
<dbReference type="GeneTree" id="ENSGT00940000158449"/>
<evidence type="ECO:0000313" key="4">
    <source>
        <dbReference type="Proteomes" id="UP000694546"/>
    </source>
</evidence>
<dbReference type="SMART" id="SM00442">
    <property type="entry name" value="FGF"/>
    <property type="match status" value="1"/>
</dbReference>
<protein>
    <recommendedName>
        <fullName evidence="2">Fibroblast growth factor</fullName>
        <shortName evidence="2">FGF</shortName>
    </recommendedName>
</protein>
<evidence type="ECO:0000256" key="1">
    <source>
        <dbReference type="ARBA" id="ARBA00007936"/>
    </source>
</evidence>
<dbReference type="GO" id="GO:0008083">
    <property type="term" value="F:growth factor activity"/>
    <property type="evidence" value="ECO:0007669"/>
    <property type="project" value="InterPro"/>
</dbReference>
<name>A0A8C5BXU3_GADMO</name>
<dbReference type="PRINTS" id="PR00262">
    <property type="entry name" value="IL1HBGF"/>
</dbReference>
<dbReference type="KEGG" id="gmh:115532730"/>
<reference evidence="3" key="1">
    <citation type="submission" date="2025-08" db="UniProtKB">
        <authorList>
            <consortium name="Ensembl"/>
        </authorList>
    </citation>
    <scope>IDENTIFICATION</scope>
</reference>
<dbReference type="Proteomes" id="UP000694546">
    <property type="component" value="Chromosome 20"/>
</dbReference>
<dbReference type="PRINTS" id="PR00263">
    <property type="entry name" value="HBGFFGF"/>
</dbReference>
<sequence length="131" mass="14657">MRAGRKQLLYCRVGIGYHLEIPPSGPVRGVHIPTKHCYLRVFAMKHGVVGIRGVTAGLYLCMKADGVVYSSESFSDDCLFKENLEENFYTTYSSLSHPGLYLALSNKGEVKRGTSVSRHQARTHFLPRRAP</sequence>
<dbReference type="Pfam" id="PF00167">
    <property type="entry name" value="FGF"/>
    <property type="match status" value="1"/>
</dbReference>